<evidence type="ECO:0008006" key="3">
    <source>
        <dbReference type="Google" id="ProtNLM"/>
    </source>
</evidence>
<evidence type="ECO:0000313" key="1">
    <source>
        <dbReference type="EMBL" id="USR93286.1"/>
    </source>
</evidence>
<name>A0ABY5AWM2_9CYAN</name>
<organism evidence="1 2">
    <name type="scientific">Phormidium yuhuli AB48</name>
    <dbReference type="NCBI Taxonomy" id="2940671"/>
    <lineage>
        <taxon>Bacteria</taxon>
        <taxon>Bacillati</taxon>
        <taxon>Cyanobacteriota</taxon>
        <taxon>Cyanophyceae</taxon>
        <taxon>Oscillatoriophycideae</taxon>
        <taxon>Oscillatoriales</taxon>
        <taxon>Oscillatoriaceae</taxon>
        <taxon>Phormidium</taxon>
        <taxon>Phormidium yuhuli</taxon>
    </lineage>
</organism>
<protein>
    <recommendedName>
        <fullName evidence="3">Transposase</fullName>
    </recommendedName>
</protein>
<proteinExistence type="predicted"/>
<gene>
    <name evidence="1" type="ORF">NEA10_20490</name>
</gene>
<reference evidence="1" key="1">
    <citation type="submission" date="2022-06" db="EMBL/GenBank/DDBJ databases">
        <title>Genome sequence of Phormidium yuhuli AB48 isolated from an industrial photobioreactor environment.</title>
        <authorList>
            <person name="Qiu Y."/>
            <person name="Noonan A.J.C."/>
            <person name="Dofher K."/>
            <person name="Koch M."/>
            <person name="Kieft B."/>
            <person name="Lin X."/>
            <person name="Ziels R.M."/>
            <person name="Hallam S.J."/>
        </authorList>
    </citation>
    <scope>NUCLEOTIDE SEQUENCE</scope>
    <source>
        <strain evidence="1">AB48</strain>
        <plasmid evidence="1">unnamed</plasmid>
    </source>
</reference>
<evidence type="ECO:0000313" key="2">
    <source>
        <dbReference type="Proteomes" id="UP001056708"/>
    </source>
</evidence>
<dbReference type="RefSeq" id="WP_252665471.1">
    <property type="nucleotide sequence ID" value="NZ_CP098612.1"/>
</dbReference>
<keyword evidence="1" id="KW-0614">Plasmid</keyword>
<dbReference type="EMBL" id="CP098612">
    <property type="protein sequence ID" value="USR93286.1"/>
    <property type="molecule type" value="Genomic_DNA"/>
</dbReference>
<sequence>MTYEIRAISGERKLSRRKTQVHGWIECQEKVKLLSSGQKRTYRYWYYRWESWKDERLMKTHSCRLTRSQAAQVQVWIKHEKLSVDKILGRLKISTD</sequence>
<keyword evidence="2" id="KW-1185">Reference proteome</keyword>
<accession>A0ABY5AWM2</accession>
<geneLocation type="plasmid" evidence="1 2">
    <name>unnamed</name>
</geneLocation>
<dbReference type="Proteomes" id="UP001056708">
    <property type="component" value="Plasmid unnamed"/>
</dbReference>